<keyword evidence="3" id="KW-1185">Reference proteome</keyword>
<reference evidence="2" key="2">
    <citation type="submission" date="2021-10" db="EMBL/GenBank/DDBJ databases">
        <title>Collection of gut derived symbiotic bacterial strains cultured from healthy donors.</title>
        <authorList>
            <person name="Lin H."/>
            <person name="Littmann E."/>
            <person name="Kohout C."/>
            <person name="Pamer E.G."/>
        </authorList>
    </citation>
    <scope>NUCLEOTIDE SEQUENCE</scope>
    <source>
        <strain evidence="2">DFI.4.35</strain>
    </source>
</reference>
<protein>
    <submittedName>
        <fullName evidence="2">DUF4411 family protein</fullName>
    </submittedName>
    <submittedName>
        <fullName evidence="1">Twitching motility protein PilT</fullName>
    </submittedName>
</protein>
<organism evidence="2 4">
    <name type="scientific">Veillonella nakazawae</name>
    <dbReference type="NCBI Taxonomy" id="2682456"/>
    <lineage>
        <taxon>Bacteria</taxon>
        <taxon>Bacillati</taxon>
        <taxon>Bacillota</taxon>
        <taxon>Negativicutes</taxon>
        <taxon>Veillonellales</taxon>
        <taxon>Veillonellaceae</taxon>
        <taxon>Veillonella</taxon>
    </lineage>
</organism>
<dbReference type="PIRSF" id="PIRSF008505">
    <property type="entry name" value="UCP008505"/>
    <property type="match status" value="1"/>
</dbReference>
<dbReference type="Proteomes" id="UP000509249">
    <property type="component" value="Chromosome"/>
</dbReference>
<dbReference type="Pfam" id="PF14367">
    <property type="entry name" value="DUF4411"/>
    <property type="match status" value="1"/>
</dbReference>
<dbReference type="RefSeq" id="WP_178885758.1">
    <property type="nucleotide sequence ID" value="NZ_AP022321.1"/>
</dbReference>
<accession>A0AB35HBI5</accession>
<reference evidence="1 3" key="1">
    <citation type="journal article" date="2020" name="Int. J. Syst. Evol. Microbiol.">
        <title>Veillonella nakazawae sp. nov., an anaerobic gram-negative coccus isolated from the oral cavity of Japanese children.</title>
        <authorList>
            <person name="Mashima I."/>
            <person name="Theodorea C.F."/>
            <person name="Djais A.A."/>
            <person name="Kunihiro T."/>
            <person name="Kawamura Y."/>
            <person name="Otomo M."/>
            <person name="Saitoh M."/>
            <person name="Tamai R."/>
            <person name="Kiyoura Y."/>
        </authorList>
    </citation>
    <scope>NUCLEOTIDE SEQUENCE [LARGE SCALE GENOMIC DNA]</scope>
    <source>
        <strain evidence="1 3">T1-7</strain>
    </source>
</reference>
<evidence type="ECO:0000313" key="2">
    <source>
        <dbReference type="EMBL" id="MCB8606234.1"/>
    </source>
</evidence>
<dbReference type="Proteomes" id="UP001198010">
    <property type="component" value="Unassembled WGS sequence"/>
</dbReference>
<sequence length="158" mass="18342">MYVLDSNTFIDAKNRYYGFDIVPSFWNKLIENSPENILTIKPIEDEIMAGHDELSSWFQDNYTVHAYASDSAEIQQVFARISNYVAENTQYKDSEKAHFLSKADPWIIAYAYVNNCVVVTHEILAPGSKKVKIPDICNFLHVQYINVFEMLRELHIQI</sequence>
<dbReference type="EMBL" id="AP022321">
    <property type="protein sequence ID" value="BBU35310.1"/>
    <property type="molecule type" value="Genomic_DNA"/>
</dbReference>
<name>A0AB35HBI5_9FIRM</name>
<proteinExistence type="predicted"/>
<evidence type="ECO:0000313" key="1">
    <source>
        <dbReference type="EMBL" id="BBU35310.1"/>
    </source>
</evidence>
<dbReference type="SUPFAM" id="SSF88723">
    <property type="entry name" value="PIN domain-like"/>
    <property type="match status" value="1"/>
</dbReference>
<dbReference type="InterPro" id="IPR016541">
    <property type="entry name" value="UCP008505"/>
</dbReference>
<evidence type="ECO:0000313" key="3">
    <source>
        <dbReference type="Proteomes" id="UP000509249"/>
    </source>
</evidence>
<evidence type="ECO:0000313" key="4">
    <source>
        <dbReference type="Proteomes" id="UP001198010"/>
    </source>
</evidence>
<dbReference type="AlphaFoldDB" id="A0AB35HBI5"/>
<dbReference type="EMBL" id="JAJDLA010000014">
    <property type="protein sequence ID" value="MCB8606234.1"/>
    <property type="molecule type" value="Genomic_DNA"/>
</dbReference>
<dbReference type="InterPro" id="IPR029060">
    <property type="entry name" value="PIN-like_dom_sf"/>
</dbReference>
<gene>
    <name evidence="2" type="ORF">LJD63_08160</name>
    <name evidence="1" type="ORF">VEIT17_17560</name>
</gene>